<sequence>MSTVVEDARVHRRVSCYYHPIPSSISLTYLPGGFDCSGLTQYAVCKSTGNKKVIGRTTKLQYFGKGGKKLARKNAKPGDLVFWGKNCDKCSGGTCPGVYHVAIWLGKNKVFHASKPGVPVGEGNFWKAEVCSKVVRYW</sequence>
<dbReference type="PROSITE" id="PS51935">
    <property type="entry name" value="NLPC_P60"/>
    <property type="match status" value="1"/>
</dbReference>
<dbReference type="Proteomes" id="UP000275078">
    <property type="component" value="Unassembled WGS sequence"/>
</dbReference>
<evidence type="ECO:0000313" key="6">
    <source>
        <dbReference type="EMBL" id="RPA77737.1"/>
    </source>
</evidence>
<evidence type="ECO:0000256" key="1">
    <source>
        <dbReference type="ARBA" id="ARBA00007074"/>
    </source>
</evidence>
<evidence type="ECO:0000256" key="3">
    <source>
        <dbReference type="ARBA" id="ARBA00022801"/>
    </source>
</evidence>
<name>A0A3N4HX21_ASCIM</name>
<keyword evidence="2" id="KW-0645">Protease</keyword>
<accession>A0A3N4HX21</accession>
<gene>
    <name evidence="6" type="ORF">BJ508DRAFT_416896</name>
</gene>
<dbReference type="GO" id="GO:0006508">
    <property type="term" value="P:proteolysis"/>
    <property type="evidence" value="ECO:0007669"/>
    <property type="project" value="UniProtKB-KW"/>
</dbReference>
<feature type="domain" description="NlpC/P60" evidence="5">
    <location>
        <begin position="1"/>
        <end position="138"/>
    </location>
</feature>
<keyword evidence="4" id="KW-0788">Thiol protease</keyword>
<proteinExistence type="inferred from homology"/>
<keyword evidence="3" id="KW-0378">Hydrolase</keyword>
<evidence type="ECO:0000259" key="5">
    <source>
        <dbReference type="PROSITE" id="PS51935"/>
    </source>
</evidence>
<dbReference type="Pfam" id="PF00877">
    <property type="entry name" value="NLPC_P60"/>
    <property type="match status" value="1"/>
</dbReference>
<evidence type="ECO:0000256" key="4">
    <source>
        <dbReference type="ARBA" id="ARBA00022807"/>
    </source>
</evidence>
<evidence type="ECO:0000313" key="7">
    <source>
        <dbReference type="Proteomes" id="UP000275078"/>
    </source>
</evidence>
<dbReference type="GO" id="GO:0008234">
    <property type="term" value="F:cysteine-type peptidase activity"/>
    <property type="evidence" value="ECO:0007669"/>
    <property type="project" value="UniProtKB-KW"/>
</dbReference>
<evidence type="ECO:0000256" key="2">
    <source>
        <dbReference type="ARBA" id="ARBA00022670"/>
    </source>
</evidence>
<reference evidence="6 7" key="1">
    <citation type="journal article" date="2018" name="Nat. Ecol. Evol.">
        <title>Pezizomycetes genomes reveal the molecular basis of ectomycorrhizal truffle lifestyle.</title>
        <authorList>
            <person name="Murat C."/>
            <person name="Payen T."/>
            <person name="Noel B."/>
            <person name="Kuo A."/>
            <person name="Morin E."/>
            <person name="Chen J."/>
            <person name="Kohler A."/>
            <person name="Krizsan K."/>
            <person name="Balestrini R."/>
            <person name="Da Silva C."/>
            <person name="Montanini B."/>
            <person name="Hainaut M."/>
            <person name="Levati E."/>
            <person name="Barry K.W."/>
            <person name="Belfiori B."/>
            <person name="Cichocki N."/>
            <person name="Clum A."/>
            <person name="Dockter R.B."/>
            <person name="Fauchery L."/>
            <person name="Guy J."/>
            <person name="Iotti M."/>
            <person name="Le Tacon F."/>
            <person name="Lindquist E.A."/>
            <person name="Lipzen A."/>
            <person name="Malagnac F."/>
            <person name="Mello A."/>
            <person name="Molinier V."/>
            <person name="Miyauchi S."/>
            <person name="Poulain J."/>
            <person name="Riccioni C."/>
            <person name="Rubini A."/>
            <person name="Sitrit Y."/>
            <person name="Splivallo R."/>
            <person name="Traeger S."/>
            <person name="Wang M."/>
            <person name="Zifcakova L."/>
            <person name="Wipf D."/>
            <person name="Zambonelli A."/>
            <person name="Paolocci F."/>
            <person name="Nowrousian M."/>
            <person name="Ottonello S."/>
            <person name="Baldrian P."/>
            <person name="Spatafora J.W."/>
            <person name="Henrissat B."/>
            <person name="Nagy L.G."/>
            <person name="Aury J.M."/>
            <person name="Wincker P."/>
            <person name="Grigoriev I.V."/>
            <person name="Bonfante P."/>
            <person name="Martin F.M."/>
        </authorList>
    </citation>
    <scope>NUCLEOTIDE SEQUENCE [LARGE SCALE GENOMIC DNA]</scope>
    <source>
        <strain evidence="6 7">RN42</strain>
    </source>
</reference>
<dbReference type="SUPFAM" id="SSF54001">
    <property type="entry name" value="Cysteine proteinases"/>
    <property type="match status" value="1"/>
</dbReference>
<dbReference type="PANTHER" id="PTHR47359">
    <property type="entry name" value="PEPTIDOGLYCAN DL-ENDOPEPTIDASE CWLO"/>
    <property type="match status" value="1"/>
</dbReference>
<dbReference type="AlphaFoldDB" id="A0A3N4HX21"/>
<dbReference type="Gene3D" id="3.90.1720.10">
    <property type="entry name" value="endopeptidase domain like (from Nostoc punctiforme)"/>
    <property type="match status" value="1"/>
</dbReference>
<dbReference type="InterPro" id="IPR000064">
    <property type="entry name" value="NLP_P60_dom"/>
</dbReference>
<dbReference type="STRING" id="1160509.A0A3N4HX21"/>
<organism evidence="6 7">
    <name type="scientific">Ascobolus immersus RN42</name>
    <dbReference type="NCBI Taxonomy" id="1160509"/>
    <lineage>
        <taxon>Eukaryota</taxon>
        <taxon>Fungi</taxon>
        <taxon>Dikarya</taxon>
        <taxon>Ascomycota</taxon>
        <taxon>Pezizomycotina</taxon>
        <taxon>Pezizomycetes</taxon>
        <taxon>Pezizales</taxon>
        <taxon>Ascobolaceae</taxon>
        <taxon>Ascobolus</taxon>
    </lineage>
</organism>
<protein>
    <recommendedName>
        <fullName evidence="5">NlpC/P60 domain-containing protein</fullName>
    </recommendedName>
</protein>
<dbReference type="OrthoDB" id="2251794at2759"/>
<dbReference type="InterPro" id="IPR051794">
    <property type="entry name" value="PG_Endopeptidase_C40"/>
</dbReference>
<comment type="similarity">
    <text evidence="1">Belongs to the peptidase C40 family.</text>
</comment>
<keyword evidence="7" id="KW-1185">Reference proteome</keyword>
<dbReference type="PANTHER" id="PTHR47359:SF3">
    <property type="entry name" value="NLP_P60 DOMAIN-CONTAINING PROTEIN-RELATED"/>
    <property type="match status" value="1"/>
</dbReference>
<dbReference type="EMBL" id="ML119721">
    <property type="protein sequence ID" value="RPA77737.1"/>
    <property type="molecule type" value="Genomic_DNA"/>
</dbReference>
<dbReference type="InterPro" id="IPR038765">
    <property type="entry name" value="Papain-like_cys_pep_sf"/>
</dbReference>